<feature type="compositionally biased region" description="Low complexity" evidence="1">
    <location>
        <begin position="139"/>
        <end position="154"/>
    </location>
</feature>
<dbReference type="GeneID" id="40315880"/>
<gene>
    <name evidence="2" type="ORF">Tco025E_02269</name>
</gene>
<protein>
    <submittedName>
        <fullName evidence="2">Uncharacterized protein</fullName>
    </submittedName>
</protein>
<feature type="region of interest" description="Disordered" evidence="1">
    <location>
        <begin position="221"/>
        <end position="270"/>
    </location>
</feature>
<accession>A0A422Q5V5</accession>
<reference evidence="2 3" key="1">
    <citation type="journal article" date="2018" name="BMC Genomics">
        <title>Genomic comparison of Trypanosoma conorhini and Trypanosoma rangeli to Trypanosoma cruzi strains of high and low virulence.</title>
        <authorList>
            <person name="Bradwell K.R."/>
            <person name="Koparde V.N."/>
            <person name="Matveyev A.V."/>
            <person name="Serrano M.G."/>
            <person name="Alves J.M."/>
            <person name="Parikh H."/>
            <person name="Huang B."/>
            <person name="Lee V."/>
            <person name="Espinosa-Alvarez O."/>
            <person name="Ortiz P.A."/>
            <person name="Costa-Martins A.G."/>
            <person name="Teixeira M.M."/>
            <person name="Buck G.A."/>
        </authorList>
    </citation>
    <scope>NUCLEOTIDE SEQUENCE [LARGE SCALE GENOMIC DNA]</scope>
    <source>
        <strain evidence="2 3">025E</strain>
    </source>
</reference>
<sequence>MEDDVVRRRCAVVVQQLLYSGEKRKVRRAQQQRLLGAAAEELRQRSMLLYRLCRAKHEKLASDQTEDAAYCVLAAVASCQPPLWAVLTDWSRVLRPRAPELRFGAPVLVTVRLREVEQFIARTLHLLPAPDAEDAPSPGRSSSATATGASLTRGGARKRPREEEHAPGAKLGPELAAQLAFDYFQLNMPNTKKFCAVVAAYEKASGGVRLVENREESAPARMATSCGSRSSKHGALGGDGVSLSSHQNSCHGAGDSLPAEGEEDDVGDYSLLFPPSSSSLPAAATPGTAFSVTSLQCFASSMSLTEVADRVEAACSTLFFDRLRRCLRNPLLYSPLASMGAASAGVLGDAHHPPLPATQLEDAYLRACQGALGEGGGSLSFPTHFLHPLRARPTSLVPLPLQMVTAEQLWRRLLVAGLWLHVAGAAVGDAPALPEVSRYCVTVVRASRGEPCCSVCDTLVREKPTLRLAALTHEAEARDDSQPIPSWEEMRRMEAAASAANDSLCDELVRCLSYRLEQKVREQLGRDPYAPCHASTAVRAAAATNRGTRASFSTPPPASDSLLELLIEVEGDYPLPACRAALLGEPEGEAALRQLLSDASTAAGKATRTPHPDAATKMSREVKGLLDTVPCIPRLREADGVLECAACLQQFHQGCVCPVQREPAEGIFLCHACRLARGLRLLPPLRCGTVTNGGATTARDG</sequence>
<evidence type="ECO:0000313" key="2">
    <source>
        <dbReference type="EMBL" id="RNF25365.1"/>
    </source>
</evidence>
<feature type="region of interest" description="Disordered" evidence="1">
    <location>
        <begin position="130"/>
        <end position="171"/>
    </location>
</feature>
<dbReference type="OrthoDB" id="273910at2759"/>
<dbReference type="Proteomes" id="UP000284403">
    <property type="component" value="Unassembled WGS sequence"/>
</dbReference>
<dbReference type="RefSeq" id="XP_029230726.1">
    <property type="nucleotide sequence ID" value="XM_029369198.1"/>
</dbReference>
<name>A0A422Q5V5_9TRYP</name>
<dbReference type="AlphaFoldDB" id="A0A422Q5V5"/>
<keyword evidence="3" id="KW-1185">Reference proteome</keyword>
<dbReference type="EMBL" id="MKKU01000086">
    <property type="protein sequence ID" value="RNF25365.1"/>
    <property type="molecule type" value="Genomic_DNA"/>
</dbReference>
<dbReference type="SUPFAM" id="SSF57903">
    <property type="entry name" value="FYVE/PHD zinc finger"/>
    <property type="match status" value="1"/>
</dbReference>
<dbReference type="InterPro" id="IPR011011">
    <property type="entry name" value="Znf_FYVE_PHD"/>
</dbReference>
<proteinExistence type="predicted"/>
<evidence type="ECO:0000313" key="3">
    <source>
        <dbReference type="Proteomes" id="UP000284403"/>
    </source>
</evidence>
<evidence type="ECO:0000256" key="1">
    <source>
        <dbReference type="SAM" id="MobiDB-lite"/>
    </source>
</evidence>
<organism evidence="2 3">
    <name type="scientific">Trypanosoma conorhini</name>
    <dbReference type="NCBI Taxonomy" id="83891"/>
    <lineage>
        <taxon>Eukaryota</taxon>
        <taxon>Discoba</taxon>
        <taxon>Euglenozoa</taxon>
        <taxon>Kinetoplastea</taxon>
        <taxon>Metakinetoplastina</taxon>
        <taxon>Trypanosomatida</taxon>
        <taxon>Trypanosomatidae</taxon>
        <taxon>Trypanosoma</taxon>
    </lineage>
</organism>
<comment type="caution">
    <text evidence="2">The sequence shown here is derived from an EMBL/GenBank/DDBJ whole genome shotgun (WGS) entry which is preliminary data.</text>
</comment>